<evidence type="ECO:0000313" key="3">
    <source>
        <dbReference type="EMBL" id="GKV40476.1"/>
    </source>
</evidence>
<dbReference type="EMBL" id="BPVZ01000142">
    <property type="protein sequence ID" value="GKV40476.1"/>
    <property type="molecule type" value="Genomic_DNA"/>
</dbReference>
<dbReference type="InterPro" id="IPR044993">
    <property type="entry name" value="BXL"/>
</dbReference>
<reference evidence="3 4" key="1">
    <citation type="journal article" date="2021" name="Commun. Biol.">
        <title>The genome of Shorea leprosula (Dipterocarpaceae) highlights the ecological relevance of drought in aseasonal tropical rainforests.</title>
        <authorList>
            <person name="Ng K.K.S."/>
            <person name="Kobayashi M.J."/>
            <person name="Fawcett J.A."/>
            <person name="Hatakeyama M."/>
            <person name="Paape T."/>
            <person name="Ng C.H."/>
            <person name="Ang C.C."/>
            <person name="Tnah L.H."/>
            <person name="Lee C.T."/>
            <person name="Nishiyama T."/>
            <person name="Sese J."/>
            <person name="O'Brien M.J."/>
            <person name="Copetti D."/>
            <person name="Mohd Noor M.I."/>
            <person name="Ong R.C."/>
            <person name="Putra M."/>
            <person name="Sireger I.Z."/>
            <person name="Indrioko S."/>
            <person name="Kosugi Y."/>
            <person name="Izuno A."/>
            <person name="Isagi Y."/>
            <person name="Lee S.L."/>
            <person name="Shimizu K.K."/>
        </authorList>
    </citation>
    <scope>NUCLEOTIDE SEQUENCE [LARGE SCALE GENOMIC DNA]</scope>
    <source>
        <strain evidence="3">214</strain>
    </source>
</reference>
<evidence type="ECO:0000256" key="2">
    <source>
        <dbReference type="SAM" id="SignalP"/>
    </source>
</evidence>
<organism evidence="3 4">
    <name type="scientific">Rubroshorea leprosula</name>
    <dbReference type="NCBI Taxonomy" id="152421"/>
    <lineage>
        <taxon>Eukaryota</taxon>
        <taxon>Viridiplantae</taxon>
        <taxon>Streptophyta</taxon>
        <taxon>Embryophyta</taxon>
        <taxon>Tracheophyta</taxon>
        <taxon>Spermatophyta</taxon>
        <taxon>Magnoliopsida</taxon>
        <taxon>eudicotyledons</taxon>
        <taxon>Gunneridae</taxon>
        <taxon>Pentapetalae</taxon>
        <taxon>rosids</taxon>
        <taxon>malvids</taxon>
        <taxon>Malvales</taxon>
        <taxon>Dipterocarpaceae</taxon>
        <taxon>Rubroshorea</taxon>
    </lineage>
</organism>
<feature type="signal peptide" evidence="2">
    <location>
        <begin position="1"/>
        <end position="24"/>
    </location>
</feature>
<comment type="caution">
    <text evidence="3">The sequence shown here is derived from an EMBL/GenBank/DDBJ whole genome shotgun (WGS) entry which is preliminary data.</text>
</comment>
<evidence type="ECO:0000256" key="1">
    <source>
        <dbReference type="ARBA" id="ARBA00022801"/>
    </source>
</evidence>
<gene>
    <name evidence="3" type="ORF">SLEP1_g48121</name>
</gene>
<dbReference type="Gene3D" id="3.20.20.300">
    <property type="entry name" value="Glycoside hydrolase, family 3, N-terminal domain"/>
    <property type="match status" value="1"/>
</dbReference>
<dbReference type="PANTHER" id="PTHR42721">
    <property type="entry name" value="SUGAR HYDROLASE-RELATED"/>
    <property type="match status" value="1"/>
</dbReference>
<dbReference type="GO" id="GO:0031222">
    <property type="term" value="P:arabinan catabolic process"/>
    <property type="evidence" value="ECO:0007669"/>
    <property type="project" value="TreeGrafter"/>
</dbReference>
<dbReference type="Proteomes" id="UP001054252">
    <property type="component" value="Unassembled WGS sequence"/>
</dbReference>
<dbReference type="GO" id="GO:0046556">
    <property type="term" value="F:alpha-L-arabinofuranosidase activity"/>
    <property type="evidence" value="ECO:0007669"/>
    <property type="project" value="TreeGrafter"/>
</dbReference>
<dbReference type="InterPro" id="IPR017853">
    <property type="entry name" value="GH"/>
</dbReference>
<dbReference type="InterPro" id="IPR036962">
    <property type="entry name" value="Glyco_hydro_3_N_sf"/>
</dbReference>
<sequence length="229" mass="25368">MATAAVPLYPIILLLLLLSDATSTREPFACDPTDAATVNMPFCRKTLPITERVKDLVGRLTLEEKVRLLVNNATAVPRLGIKEYEWWSEALHGVSNSGPGTKFGGDFPGATIFPQVITTAASFNSTLWEAIGRMCKLYQTKQEQGTMEVWQGLPTGAQMLTYSEIRGGGVGKRRQERTHWWPTNMLPAMLEGFREMMVNTSRLQLAASILLPMTSKTGMELKVSTSMLR</sequence>
<keyword evidence="4" id="KW-1185">Reference proteome</keyword>
<evidence type="ECO:0000313" key="4">
    <source>
        <dbReference type="Proteomes" id="UP001054252"/>
    </source>
</evidence>
<protein>
    <submittedName>
        <fullName evidence="3">Uncharacterized protein</fullName>
    </submittedName>
</protein>
<keyword evidence="2" id="KW-0732">Signal</keyword>
<name>A0AAV5LSM0_9ROSI</name>
<dbReference type="GO" id="GO:0009044">
    <property type="term" value="F:xylan 1,4-beta-xylosidase activity"/>
    <property type="evidence" value="ECO:0007669"/>
    <property type="project" value="InterPro"/>
</dbReference>
<dbReference type="PANTHER" id="PTHR42721:SF45">
    <property type="entry name" value="BETA-D-XYLOSIDASE 2-RELATED"/>
    <property type="match status" value="1"/>
</dbReference>
<feature type="chain" id="PRO_5043338412" evidence="2">
    <location>
        <begin position="25"/>
        <end position="229"/>
    </location>
</feature>
<dbReference type="AlphaFoldDB" id="A0AAV5LSM0"/>
<proteinExistence type="predicted"/>
<keyword evidence="1" id="KW-0378">Hydrolase</keyword>
<accession>A0AAV5LSM0</accession>
<dbReference type="SUPFAM" id="SSF51445">
    <property type="entry name" value="(Trans)glycosidases"/>
    <property type="match status" value="1"/>
</dbReference>
<dbReference type="GO" id="GO:0045493">
    <property type="term" value="P:xylan catabolic process"/>
    <property type="evidence" value="ECO:0007669"/>
    <property type="project" value="InterPro"/>
</dbReference>